<dbReference type="EMBL" id="CAXAMM010002125">
    <property type="protein sequence ID" value="CAK8994900.1"/>
    <property type="molecule type" value="Genomic_DNA"/>
</dbReference>
<feature type="repeat" description="ANK" evidence="3">
    <location>
        <begin position="405"/>
        <end position="439"/>
    </location>
</feature>
<reference evidence="4 5" key="1">
    <citation type="submission" date="2024-02" db="EMBL/GenBank/DDBJ databases">
        <authorList>
            <person name="Chen Y."/>
            <person name="Shah S."/>
            <person name="Dougan E. K."/>
            <person name="Thang M."/>
            <person name="Chan C."/>
        </authorList>
    </citation>
    <scope>NUCLEOTIDE SEQUENCE [LARGE SCALE GENOMIC DNA]</scope>
</reference>
<keyword evidence="1" id="KW-0677">Repeat</keyword>
<dbReference type="Gene3D" id="1.25.40.20">
    <property type="entry name" value="Ankyrin repeat-containing domain"/>
    <property type="match status" value="2"/>
</dbReference>
<dbReference type="InterPro" id="IPR002110">
    <property type="entry name" value="Ankyrin_rpt"/>
</dbReference>
<dbReference type="SMART" id="SM00248">
    <property type="entry name" value="ANK"/>
    <property type="match status" value="4"/>
</dbReference>
<dbReference type="PROSITE" id="PS50088">
    <property type="entry name" value="ANK_REPEAT"/>
    <property type="match status" value="2"/>
</dbReference>
<dbReference type="SUPFAM" id="SSF48403">
    <property type="entry name" value="Ankyrin repeat"/>
    <property type="match status" value="1"/>
</dbReference>
<feature type="repeat" description="ANK" evidence="3">
    <location>
        <begin position="576"/>
        <end position="608"/>
    </location>
</feature>
<evidence type="ECO:0000256" key="1">
    <source>
        <dbReference type="ARBA" id="ARBA00022737"/>
    </source>
</evidence>
<evidence type="ECO:0000256" key="2">
    <source>
        <dbReference type="ARBA" id="ARBA00023043"/>
    </source>
</evidence>
<dbReference type="PANTHER" id="PTHR24189">
    <property type="entry name" value="MYOTROPHIN"/>
    <property type="match status" value="1"/>
</dbReference>
<dbReference type="PANTHER" id="PTHR24189:SF50">
    <property type="entry name" value="ANKYRIN REPEAT AND SOCS BOX PROTEIN 2"/>
    <property type="match status" value="1"/>
</dbReference>
<accession>A0ABP0HXE8</accession>
<evidence type="ECO:0000256" key="3">
    <source>
        <dbReference type="PROSITE-ProRule" id="PRU00023"/>
    </source>
</evidence>
<organism evidence="4 5">
    <name type="scientific">Durusdinium trenchii</name>
    <dbReference type="NCBI Taxonomy" id="1381693"/>
    <lineage>
        <taxon>Eukaryota</taxon>
        <taxon>Sar</taxon>
        <taxon>Alveolata</taxon>
        <taxon>Dinophyceae</taxon>
        <taxon>Suessiales</taxon>
        <taxon>Symbiodiniaceae</taxon>
        <taxon>Durusdinium</taxon>
    </lineage>
</organism>
<name>A0ABP0HXE8_9DINO</name>
<keyword evidence="5" id="KW-1185">Reference proteome</keyword>
<comment type="caution">
    <text evidence="4">The sequence shown here is derived from an EMBL/GenBank/DDBJ whole genome shotgun (WGS) entry which is preliminary data.</text>
</comment>
<evidence type="ECO:0000313" key="4">
    <source>
        <dbReference type="EMBL" id="CAK8994900.1"/>
    </source>
</evidence>
<protein>
    <submittedName>
        <fullName evidence="4">Protein fem-1 homolog C (FEM1c) (FEM1-gamma)</fullName>
    </submittedName>
</protein>
<dbReference type="InterPro" id="IPR036770">
    <property type="entry name" value="Ankyrin_rpt-contain_sf"/>
</dbReference>
<evidence type="ECO:0000313" key="5">
    <source>
        <dbReference type="Proteomes" id="UP001642464"/>
    </source>
</evidence>
<dbReference type="InterPro" id="IPR050745">
    <property type="entry name" value="Multifunctional_regulatory"/>
</dbReference>
<keyword evidence="2 3" id="KW-0040">ANK repeat</keyword>
<proteinExistence type="predicted"/>
<gene>
    <name evidence="4" type="ORF">SCF082_LOCUS4128</name>
</gene>
<dbReference type="Pfam" id="PF00023">
    <property type="entry name" value="Ank"/>
    <property type="match status" value="2"/>
</dbReference>
<feature type="non-terminal residue" evidence="4">
    <location>
        <position position="1"/>
    </location>
</feature>
<sequence>SMRVINGFVSWASSRAMGQCSACGQTSRKNFGGVTGDAPTPKAHAQLTTMWVIKVFEVCRMRAPAHCHEELQAEGKLCPHDPSFLTIFVSHQWLSRDHPDPQGHQLQVLQNVLANIIEGITMVEVDLQAQFSGFHRTLTLAERQQLQNAYIWMDWFSVPQERNSRPSTAANSPIYSSPSLERLMTLERNGTESWSSIDEANKCIQSIPAYVEACQFFVALVPSLSDESGTNFNYSTWLQRGWCRAEMWCKMLSDASEIPIVVVTDSDRAEFDHPMLWLRSLVHEGDFGLETDRRKVSRFIQKALNLKLQRLKAQKTAQALNSYRFFAARADVFGGRARVDESIEDFLKRCSFSSINEAVKMDKGMNGLACAVLAGHTHVMQALLDARASVHATLPSGMMDVDIIKGQSLVHLAVQMGYQGEEALELLLKMRADPNNTSNQIRAPALGHCLTGKAVDLLVEHGAKVNLSSSMVVATPLDAACYRAAPPSVVQRLLEHKAYISASQGRCLEPLCMLVFHSHGNAYWKETANLLIEAQADLNARMNMAGALGFIQAFCRCWVAISSKEQPMIVKLCANGDTTPLGLAAILGSETMVDYLLEHGAKVHAKNSRKKNVLHLVSTSRVNDRLSKHVLHLRDLGRGFNRFTSEGEREYISRLATTQTPPPATAINYHDRGVMSITI</sequence>
<dbReference type="PROSITE" id="PS50297">
    <property type="entry name" value="ANK_REP_REGION"/>
    <property type="match status" value="1"/>
</dbReference>
<dbReference type="Proteomes" id="UP001642464">
    <property type="component" value="Unassembled WGS sequence"/>
</dbReference>